<protein>
    <submittedName>
        <fullName evidence="1">Uncharacterized protein</fullName>
    </submittedName>
</protein>
<dbReference type="Proteomes" id="UP000182190">
    <property type="component" value="Unassembled WGS sequence"/>
</dbReference>
<reference evidence="1" key="1">
    <citation type="submission" date="2019-10" db="EMBL/GenBank/DDBJ databases">
        <authorList>
            <consortium name="Genoscope - CEA"/>
            <person name="William W."/>
        </authorList>
    </citation>
    <scope>NUCLEOTIDE SEQUENCE [LARGE SCALE GENOMIC DNA]</scope>
    <source>
        <strain evidence="1">BBR_PRJEB10994</strain>
    </source>
</reference>
<dbReference type="AlphaFoldDB" id="A0A7Z9E307"/>
<dbReference type="EMBL" id="CZCS02000213">
    <property type="protein sequence ID" value="VXD23185.1"/>
    <property type="molecule type" value="Genomic_DNA"/>
</dbReference>
<proteinExistence type="predicted"/>
<evidence type="ECO:0000313" key="1">
    <source>
        <dbReference type="EMBL" id="VXD23185.1"/>
    </source>
</evidence>
<name>A0A7Z9E307_9CYAN</name>
<comment type="caution">
    <text evidence="1">The sequence shown here is derived from an EMBL/GenBank/DDBJ whole genome shotgun (WGS) entry which is preliminary data.</text>
</comment>
<accession>A0A7Z9E307</accession>
<sequence length="74" mass="8770">MARKAILIRKKIFLAKSLTKLARLDTLVNALEKRKQRERAEPRKKNTFESRIYKLLVKKLNEESTVKLMTQKIT</sequence>
<organism evidence="1 2">
    <name type="scientific">Planktothrix paucivesiculata PCC 9631</name>
    <dbReference type="NCBI Taxonomy" id="671071"/>
    <lineage>
        <taxon>Bacteria</taxon>
        <taxon>Bacillati</taxon>
        <taxon>Cyanobacteriota</taxon>
        <taxon>Cyanophyceae</taxon>
        <taxon>Oscillatoriophycideae</taxon>
        <taxon>Oscillatoriales</taxon>
        <taxon>Microcoleaceae</taxon>
        <taxon>Planktothrix</taxon>
    </lineage>
</organism>
<keyword evidence="2" id="KW-1185">Reference proteome</keyword>
<evidence type="ECO:0000313" key="2">
    <source>
        <dbReference type="Proteomes" id="UP000182190"/>
    </source>
</evidence>
<gene>
    <name evidence="1" type="ORF">PL9631_700030</name>
</gene>